<dbReference type="HAMAP" id="MF_00616">
    <property type="entry name" value="Ureidogly_lyase"/>
    <property type="match status" value="1"/>
</dbReference>
<dbReference type="PANTHER" id="PTHR21221">
    <property type="entry name" value="UREIDOGLYCOLATE HYDROLASE"/>
    <property type="match status" value="1"/>
</dbReference>
<dbReference type="InterPro" id="IPR011051">
    <property type="entry name" value="RmlC_Cupin_sf"/>
</dbReference>
<protein>
    <recommendedName>
        <fullName evidence="5">Ureidoglycolate lyase</fullName>
        <ecNumber evidence="5">4.3.2.3</ecNumber>
    </recommendedName>
    <alternativeName>
        <fullName evidence="5">Ureidoglycolatase</fullName>
    </alternativeName>
</protein>
<evidence type="ECO:0000313" key="6">
    <source>
        <dbReference type="EMBL" id="SIS44148.1"/>
    </source>
</evidence>
<dbReference type="EC" id="4.3.2.3" evidence="5"/>
<dbReference type="InterPro" id="IPR007247">
    <property type="entry name" value="Ureidogly_lyase"/>
</dbReference>
<comment type="catalytic activity">
    <reaction evidence="4 5">
        <text>(S)-ureidoglycolate = urea + glyoxylate</text>
        <dbReference type="Rhea" id="RHEA:11304"/>
        <dbReference type="ChEBI" id="CHEBI:16199"/>
        <dbReference type="ChEBI" id="CHEBI:36655"/>
        <dbReference type="ChEBI" id="CHEBI:57296"/>
        <dbReference type="EC" id="4.3.2.3"/>
    </reaction>
</comment>
<evidence type="ECO:0000256" key="4">
    <source>
        <dbReference type="ARBA" id="ARBA00047684"/>
    </source>
</evidence>
<dbReference type="SUPFAM" id="SSF51182">
    <property type="entry name" value="RmlC-like cupins"/>
    <property type="match status" value="1"/>
</dbReference>
<evidence type="ECO:0000256" key="2">
    <source>
        <dbReference type="ARBA" id="ARBA00022631"/>
    </source>
</evidence>
<dbReference type="GO" id="GO:0000256">
    <property type="term" value="P:allantoin catabolic process"/>
    <property type="evidence" value="ECO:0007669"/>
    <property type="project" value="UniProtKB-UniRule"/>
</dbReference>
<comment type="pathway">
    <text evidence="5">Nitrogen metabolism; (S)-allantoin degradation.</text>
</comment>
<evidence type="ECO:0000256" key="5">
    <source>
        <dbReference type="HAMAP-Rule" id="MF_00616"/>
    </source>
</evidence>
<name>A0A1N7J465_9RHOB</name>
<dbReference type="InterPro" id="IPR024060">
    <property type="entry name" value="Ureidoglycolate_lyase_dom_sf"/>
</dbReference>
<dbReference type="InterPro" id="IPR023525">
    <property type="entry name" value="Ureidogly_lyase_bac"/>
</dbReference>
<dbReference type="PANTHER" id="PTHR21221:SF1">
    <property type="entry name" value="UREIDOGLYCOLATE LYASE"/>
    <property type="match status" value="1"/>
</dbReference>
<dbReference type="Gene3D" id="2.60.120.480">
    <property type="entry name" value="Ureidoglycolate hydrolase"/>
    <property type="match status" value="1"/>
</dbReference>
<dbReference type="GO" id="GO:0004848">
    <property type="term" value="F:ureidoglycolate hydrolase activity"/>
    <property type="evidence" value="ECO:0007669"/>
    <property type="project" value="InterPro"/>
</dbReference>
<organism evidence="6 7">
    <name type="scientific">Rhodobacter aestuarii</name>
    <dbReference type="NCBI Taxonomy" id="453582"/>
    <lineage>
        <taxon>Bacteria</taxon>
        <taxon>Pseudomonadati</taxon>
        <taxon>Pseudomonadota</taxon>
        <taxon>Alphaproteobacteria</taxon>
        <taxon>Rhodobacterales</taxon>
        <taxon>Rhodobacter group</taxon>
        <taxon>Rhodobacter</taxon>
    </lineage>
</organism>
<reference evidence="7" key="1">
    <citation type="submission" date="2017-01" db="EMBL/GenBank/DDBJ databases">
        <authorList>
            <person name="Varghese N."/>
            <person name="Submissions S."/>
        </authorList>
    </citation>
    <scope>NUCLEOTIDE SEQUENCE [LARGE SCALE GENOMIC DNA]</scope>
    <source>
        <strain evidence="7">DSM 19945</strain>
    </source>
</reference>
<sequence>MQTLQIEELTAEAFAPYGDVIEVAGPPTKLINGGMCGRHDDMARLDFDPSEGGRGGISVFDAKARALPHVVDLVERHPLGSQAFLPLDGVPFLVCVAEDEDGKPVRLRAFMTQPGQGVNLLRNVWHGVLAPMGAPGRYAVVDRIGPGVNLEEYPLDPPFVVEG</sequence>
<dbReference type="GO" id="GO:0006145">
    <property type="term" value="P:purine nucleobase catabolic process"/>
    <property type="evidence" value="ECO:0007669"/>
    <property type="project" value="UniProtKB-UniRule"/>
</dbReference>
<dbReference type="RefSeq" id="WP_076483281.1">
    <property type="nucleotide sequence ID" value="NZ_FTOG01000001.1"/>
</dbReference>
<dbReference type="GO" id="GO:0050385">
    <property type="term" value="F:ureidoglycolate lyase activity"/>
    <property type="evidence" value="ECO:0007669"/>
    <property type="project" value="UniProtKB-UniRule"/>
</dbReference>
<dbReference type="Proteomes" id="UP000186221">
    <property type="component" value="Unassembled WGS sequence"/>
</dbReference>
<comment type="function">
    <text evidence="5">Catalyzes the catabolism of the allantoin degradation intermediate (S)-ureidoglycolate, generating urea and glyoxylate. Involved in the utilization of allantoin as nitrogen source.</text>
</comment>
<dbReference type="OrthoDB" id="9804602at2"/>
<proteinExistence type="inferred from homology"/>
<comment type="cofactor">
    <cofactor evidence="5">
        <name>Ni(2+)</name>
        <dbReference type="ChEBI" id="CHEBI:49786"/>
    </cofactor>
</comment>
<comment type="similarity">
    <text evidence="5">Belongs to the ureidoglycolate lyase family.</text>
</comment>
<evidence type="ECO:0000256" key="1">
    <source>
        <dbReference type="ARBA" id="ARBA00011738"/>
    </source>
</evidence>
<evidence type="ECO:0000256" key="3">
    <source>
        <dbReference type="ARBA" id="ARBA00023239"/>
    </source>
</evidence>
<accession>A0A1N7J465</accession>
<dbReference type="UniPathway" id="UPA00395"/>
<dbReference type="CDD" id="cd20298">
    <property type="entry name" value="cupin_UAH"/>
    <property type="match status" value="1"/>
</dbReference>
<dbReference type="STRING" id="453582.SAMN05421580_101327"/>
<keyword evidence="7" id="KW-1185">Reference proteome</keyword>
<comment type="subunit">
    <text evidence="1 5">Homodimer.</text>
</comment>
<dbReference type="AlphaFoldDB" id="A0A1N7J465"/>
<dbReference type="Pfam" id="PF04115">
    <property type="entry name" value="Ureidogly_lyase"/>
    <property type="match status" value="1"/>
</dbReference>
<keyword evidence="2 5" id="KW-0659">Purine metabolism</keyword>
<dbReference type="InterPro" id="IPR047233">
    <property type="entry name" value="UAH_cupin"/>
</dbReference>
<dbReference type="EMBL" id="FTOG01000001">
    <property type="protein sequence ID" value="SIS44148.1"/>
    <property type="molecule type" value="Genomic_DNA"/>
</dbReference>
<gene>
    <name evidence="5" type="primary">allA</name>
    <name evidence="6" type="ORF">SAMN05421580_101327</name>
</gene>
<keyword evidence="3 5" id="KW-0456">Lyase</keyword>
<dbReference type="PIRSF" id="PIRSF017306">
    <property type="entry name" value="Ureidogly_hydro"/>
    <property type="match status" value="1"/>
</dbReference>
<dbReference type="NCBIfam" id="NF009932">
    <property type="entry name" value="PRK13395.1"/>
    <property type="match status" value="1"/>
</dbReference>
<evidence type="ECO:0000313" key="7">
    <source>
        <dbReference type="Proteomes" id="UP000186221"/>
    </source>
</evidence>